<dbReference type="GeneID" id="59294951"/>
<organism evidence="1 2">
    <name type="scientific">Letharia columbiana</name>
    <dbReference type="NCBI Taxonomy" id="112416"/>
    <lineage>
        <taxon>Eukaryota</taxon>
        <taxon>Fungi</taxon>
        <taxon>Dikarya</taxon>
        <taxon>Ascomycota</taxon>
        <taxon>Pezizomycotina</taxon>
        <taxon>Lecanoromycetes</taxon>
        <taxon>OSLEUM clade</taxon>
        <taxon>Lecanoromycetidae</taxon>
        <taxon>Lecanorales</taxon>
        <taxon>Lecanorineae</taxon>
        <taxon>Parmeliaceae</taxon>
        <taxon>Letharia</taxon>
    </lineage>
</organism>
<comment type="caution">
    <text evidence="1">The sequence shown here is derived from an EMBL/GenBank/DDBJ whole genome shotgun (WGS) entry which is preliminary data.</text>
</comment>
<protein>
    <submittedName>
        <fullName evidence="1">Uncharacterized protein</fullName>
    </submittedName>
</protein>
<keyword evidence="2" id="KW-1185">Reference proteome</keyword>
<proteinExistence type="predicted"/>
<dbReference type="RefSeq" id="XP_037157986.1">
    <property type="nucleotide sequence ID" value="XM_037315147.1"/>
</dbReference>
<dbReference type="AlphaFoldDB" id="A0A8H6CGI4"/>
<evidence type="ECO:0000313" key="2">
    <source>
        <dbReference type="Proteomes" id="UP000578531"/>
    </source>
</evidence>
<accession>A0A8H6CGI4</accession>
<reference evidence="1 2" key="1">
    <citation type="journal article" date="2020" name="Genomics">
        <title>Complete, high-quality genomes from long-read metagenomic sequencing of two wolf lichen thalli reveals enigmatic genome architecture.</title>
        <authorList>
            <person name="McKenzie S.K."/>
            <person name="Walston R.F."/>
            <person name="Allen J.L."/>
        </authorList>
    </citation>
    <scope>NUCLEOTIDE SEQUENCE [LARGE SCALE GENOMIC DNA]</scope>
    <source>
        <strain evidence="1">WasteWater2</strain>
    </source>
</reference>
<name>A0A8H6CGI4_9LECA</name>
<dbReference type="EMBL" id="JACCJC010000141">
    <property type="protein sequence ID" value="KAF6223112.1"/>
    <property type="molecule type" value="Genomic_DNA"/>
</dbReference>
<sequence>MAMSSNPAMQVHPGRGLGFLVLGASLHDVLTRLKAQVQVYPSIDVSLFAVQASCCPCHTESTSEWHSSTIRWT</sequence>
<dbReference type="Proteomes" id="UP000578531">
    <property type="component" value="Unassembled WGS sequence"/>
</dbReference>
<evidence type="ECO:0000313" key="1">
    <source>
        <dbReference type="EMBL" id="KAF6223112.1"/>
    </source>
</evidence>
<dbReference type="OrthoDB" id="411211at2759"/>
<gene>
    <name evidence="1" type="ORF">HO173_013325</name>
</gene>